<accession>A0A6F9DG61</accession>
<protein>
    <submittedName>
        <fullName evidence="1">Uncharacterized protein LOC100178654</fullName>
    </submittedName>
</protein>
<organism evidence="1">
    <name type="scientific">Phallusia mammillata</name>
    <dbReference type="NCBI Taxonomy" id="59560"/>
    <lineage>
        <taxon>Eukaryota</taxon>
        <taxon>Metazoa</taxon>
        <taxon>Chordata</taxon>
        <taxon>Tunicata</taxon>
        <taxon>Ascidiacea</taxon>
        <taxon>Phlebobranchia</taxon>
        <taxon>Ascidiidae</taxon>
        <taxon>Phallusia</taxon>
    </lineage>
</organism>
<evidence type="ECO:0000313" key="1">
    <source>
        <dbReference type="EMBL" id="CAB3262202.1"/>
    </source>
</evidence>
<sequence length="9" mass="891">MNTNGQGLG</sequence>
<proteinExistence type="evidence at transcript level"/>
<gene>
    <name evidence="1" type="primary">LOC100178654</name>
</gene>
<dbReference type="EMBL" id="LR786585">
    <property type="protein sequence ID" value="CAB3262202.1"/>
    <property type="molecule type" value="mRNA"/>
</dbReference>
<name>A0A6F9DG61_9ASCI</name>
<reference evidence="1" key="1">
    <citation type="submission" date="2020-04" db="EMBL/GenBank/DDBJ databases">
        <authorList>
            <person name="Neveu A P."/>
        </authorList>
    </citation>
    <scope>NUCLEOTIDE SEQUENCE</scope>
    <source>
        <tissue evidence="1">Whole embryo</tissue>
    </source>
</reference>